<feature type="compositionally biased region" description="Basic residues" evidence="1">
    <location>
        <begin position="114"/>
        <end position="127"/>
    </location>
</feature>
<feature type="region of interest" description="Disordered" evidence="1">
    <location>
        <begin position="433"/>
        <end position="452"/>
    </location>
</feature>
<dbReference type="InterPro" id="IPR019441">
    <property type="entry name" value="FMP27/BLTP2/Hobbit_GFWDK_RBG"/>
</dbReference>
<proteinExistence type="predicted"/>
<feature type="region of interest" description="Disordered" evidence="1">
    <location>
        <begin position="1805"/>
        <end position="1825"/>
    </location>
</feature>
<dbReference type="Pfam" id="PF10344">
    <property type="entry name" value="Hobbit"/>
    <property type="match status" value="1"/>
</dbReference>
<dbReference type="Proteomes" id="UP001151287">
    <property type="component" value="Unassembled WGS sequence"/>
</dbReference>
<evidence type="ECO:0000313" key="4">
    <source>
        <dbReference type="EMBL" id="KAJ1699678.1"/>
    </source>
</evidence>
<keyword evidence="2" id="KW-0472">Membrane</keyword>
<dbReference type="PANTHER" id="PTHR15678:SF8">
    <property type="entry name" value="PROTEIN KINKY POLLEN"/>
    <property type="match status" value="1"/>
</dbReference>
<reference evidence="4" key="1">
    <citation type="journal article" date="2022" name="Cell">
        <title>Repeat-based holocentromeres influence genome architecture and karyotype evolution.</title>
        <authorList>
            <person name="Hofstatter P.G."/>
            <person name="Thangavel G."/>
            <person name="Lux T."/>
            <person name="Neumann P."/>
            <person name="Vondrak T."/>
            <person name="Novak P."/>
            <person name="Zhang M."/>
            <person name="Costa L."/>
            <person name="Castellani M."/>
            <person name="Scott A."/>
            <person name="Toegelov H."/>
            <person name="Fuchs J."/>
            <person name="Mata-Sucre Y."/>
            <person name="Dias Y."/>
            <person name="Vanzela A.L.L."/>
            <person name="Huettel B."/>
            <person name="Almeida C.C.S."/>
            <person name="Simkova H."/>
            <person name="Souza G."/>
            <person name="Pedrosa-Harand A."/>
            <person name="Macas J."/>
            <person name="Mayer K.F.X."/>
            <person name="Houben A."/>
            <person name="Marques A."/>
        </authorList>
    </citation>
    <scope>NUCLEOTIDE SEQUENCE</scope>
    <source>
        <strain evidence="4">RhyBre1mFocal</strain>
    </source>
</reference>
<feature type="compositionally biased region" description="Polar residues" evidence="1">
    <location>
        <begin position="610"/>
        <end position="619"/>
    </location>
</feature>
<feature type="region of interest" description="Disordered" evidence="1">
    <location>
        <begin position="1720"/>
        <end position="1748"/>
    </location>
</feature>
<feature type="compositionally biased region" description="Polar residues" evidence="1">
    <location>
        <begin position="2557"/>
        <end position="2569"/>
    </location>
</feature>
<feature type="region of interest" description="Disordered" evidence="1">
    <location>
        <begin position="2550"/>
        <end position="2601"/>
    </location>
</feature>
<feature type="region of interest" description="Disordered" evidence="1">
    <location>
        <begin position="599"/>
        <end position="619"/>
    </location>
</feature>
<dbReference type="SMART" id="SM01214">
    <property type="entry name" value="Fmp27_GFWDK"/>
    <property type="match status" value="1"/>
</dbReference>
<keyword evidence="5" id="KW-1185">Reference proteome</keyword>
<evidence type="ECO:0000313" key="5">
    <source>
        <dbReference type="Proteomes" id="UP001151287"/>
    </source>
</evidence>
<dbReference type="PANTHER" id="PTHR15678">
    <property type="entry name" value="ANTIGEN MLAA-22-RELATED"/>
    <property type="match status" value="1"/>
</dbReference>
<feature type="region of interest" description="Disordered" evidence="1">
    <location>
        <begin position="2321"/>
        <end position="2367"/>
    </location>
</feature>
<feature type="domain" description="FMP27/BLTP2/Hobbit GFWDK motif-containing RBG unit" evidence="3">
    <location>
        <begin position="1140"/>
        <end position="1288"/>
    </location>
</feature>
<dbReference type="InterPro" id="IPR045167">
    <property type="entry name" value="Hobbit"/>
</dbReference>
<gene>
    <name evidence="4" type="ORF">LUZ63_008190</name>
</gene>
<keyword evidence="2" id="KW-0812">Transmembrane</keyword>
<feature type="transmembrane region" description="Helical" evidence="2">
    <location>
        <begin position="6"/>
        <end position="33"/>
    </location>
</feature>
<dbReference type="OrthoDB" id="1562405at2759"/>
<dbReference type="EMBL" id="JAMQYH010000002">
    <property type="protein sequence ID" value="KAJ1699678.1"/>
    <property type="molecule type" value="Genomic_DNA"/>
</dbReference>
<evidence type="ECO:0000256" key="1">
    <source>
        <dbReference type="SAM" id="MobiDB-lite"/>
    </source>
</evidence>
<feature type="region of interest" description="Disordered" evidence="1">
    <location>
        <begin position="2239"/>
        <end position="2294"/>
    </location>
</feature>
<feature type="compositionally biased region" description="Basic and acidic residues" evidence="1">
    <location>
        <begin position="2325"/>
        <end position="2367"/>
    </location>
</feature>
<accession>A0A9Q0CTH1</accession>
<sequence length="2601" mass="291821">MGVLLVRVLFFSMVSCSLGWVLLVIATQLMILVTRHLLGISIKFRIVQINCIKDVSIQFKKGVMESISIGEIKVILKESLLDLGLTLSSRNSIFELVLSDFTIAMRSKLTTQSAKKKKSKPPNKKKPGSGGGKEKKLMMLAKAARFLSLSVINITFKTPKAAIGVKELKVDLTKCEGLHKSYKFRLHMMPILVYMLPTDAFLGQPINFSNVEEMANGQTCSNSVTCEDFLVTCELGKYKDEGVKIKELDVKFGAIIVNSNESLLANKKPVATVGPSSCVDAPSNTIKSGKKSSGVESKVSSLRKQIVHLPEKVGLNMPKLDVRFTHQVHCLSVHNSITGISLRANKSPSTDESRDGSSQLGLQLDFSEINLLRDDSSSILEILRVAASASFDIPNQEIAPIRAEVDVKFGGTQCNLMISRLAPLLSLSPAKKPKPIVSHEESSSSDLSTHRENLKDMEQKAQPIIWNATGSAPEITIILFSTDDLPLFHVCSQSFHIFANNFAKSGSQLHGELGELNIAMSYSHHHNSKEHLRDIEADPSSLLHISKMALETGKEEPKSDESVTSLNISGIDANLSFQPLEAILVMVASIKPLLKKVSSPGKRSVKNRSTHGSSQISTGTKRAKKIMKISLDRCMIKYFGEMVLKDMNITDPKRANYGFQGGKVLVATCPDGTPRTASIFATGPSNCKKINFCTSFEILHLGVCMNKEKRSTQIELERVQSVFKEFLDGENPGNAVTLFDMQKAKLVRRSGGLSDGSSCSLFTVTDISVRWEPDLHLSLFEEATKLKAVMHKVKTQNPDPEPKEELVKIEPLNEKEAIKKKESIFAVDIEKFNIMAEVADGVEAAIHVQSIFSENTKIGILFEGLELRFNGARIFNTSRTQVSRIPVSMSSHHMPDGKLHYVTVCDWVIQAGEMHVCMPYRLELRAIDDAVEDTIRCLKLISTAKTNLLFPEKSSIMKKTKPKTRSTKIRFVRFIVHELVGEIEEEPLQGWLDEHYRLLKGEIAEVTSRLNILDESSMNTDDNTEPNTPSLESLREEIYRNTFASYYKACKDLPYSEGSGAFATGFQSGFKLSKNRTSVLSVRVKQIDLSMSAIEGGEEGMIAFIKTVDEHCAKNKVPFGKFYGCNISLKAGLLVARLRDYTHPLLEATSGKCDGWVVLAQQATYFQPQMLQDVFVGKWWKVRLFRSMSGTTPPMKFYSRLPIHFQKGKVSFGVGYEPVLADVSYAFSVALRRAVLGKRTSPINTPLPKKEKSLPWWDDMRNYIHGINSLHFSAAHWHLLASIDPYEKIKKIDLMSGYMELQQRDGHVSLSARDLEVHLSSLHTLVKNSRLELPPHRDVPFLKVPSLFFEINIEWQCESRDPMNHFLFSFPVEEKTRERILDPFRSTSLSLRWSFTLTPLFESPDIVTPSNALVNCPTLNVAAHDLSWLLKWWNMIYLPPQKLRMFSRWPRFGVPRVPRSGNLALDRVMTENFIRFTSTPTVISYLPLRDDDPAYGMSFKVNKLKYEMCFSRGKHQQYMFDTKRETMDLIYQGLNLEFLKANLGKSSDSCQPEKRRDEGFLLSSSYITIRRQAPKADPVRLMSWQEAGRKTLSLEPVKSKKSHSSDSDCAHSDLSDDDGFNILVADNCQRIFVYDLKLLWDLENREAVWSWVAGISKAFQPPKVSPSRLYAQRKLAERKEREKKMESMESDLCSSGDAAEVSDAVVSFPQEHMENVELLSANTSSKVDVPSSSTPARQGNSVETEEQETKHFIVNFSQPQFNLHSEEANARFLLAAASGKVLARSFRAILHIGYQMIAETLAGTTENNTTSSSSSNNFDTTTSTTTNISTSAAAKEVIPEMTWRRAELSVMLEHVQAHVAPTDVDPGAGLQWLPKIKKGMPELKRTGPLLERVFMPCQMYFRYTRYKGGPELKVKPLKELTFNSPSIAATMTSRQFQVMMDVLTNLLLARSPKPHNNSMVYPSDDDVDDESEEMGEEADEFVPDGVEEVELAKIKVEQGERETKVLIDDIRALLKAADPSEPVGPALQSDEDISWVVTGSKSLLVQRLKKELVNARASRKEACYELRSTMRKAAQLRLAEKEKSKSPSYAMRISMKIEKVAWSMLIDGKSFAETEINDMVYDFDRDFRDKGTSNFTTKSVVVKNCLPNAKSDLLLSAWNPPPEWGKNVMVRVISKQGAPKDGRSPIESFLVDIYPLKIHLTESMYRMMWDYFFPDEEQHSQKRQEVWKVSTIAGSRRVKKITSVPESSDANQHYMAESSNRGDTSHAKKSQNQKENPALLGSQPELRRTSSFDQSSWEETVAESVANEIILQAQKPKIAPTKSESLGDLKDSKRVQTSRAPREEKKTGKVQEEKKIGKVQEEKRTQPRKMTEFQSFKISQVELLLTYEGSLPVNNLRLLMDTFHRENFTGSWGRLLGRVKKHIIVGVVKSVMGIQVKKFKDKSGSNHAPSAVITAELPSSDSDDEQGGYDQMMANWVKRQQSEGAGDGFVSSVKGLFTSQKKKAKQFVLRTMRNDSDHDFHSGKLSDGEAEISPFARQLTIHKARKLIKQHTKKYSRSATNQEGSSDAGSGNEIEDEVDLPSESMGYEGDMDIELSPENKN</sequence>
<organism evidence="4 5">
    <name type="scientific">Rhynchospora breviuscula</name>
    <dbReference type="NCBI Taxonomy" id="2022672"/>
    <lineage>
        <taxon>Eukaryota</taxon>
        <taxon>Viridiplantae</taxon>
        <taxon>Streptophyta</taxon>
        <taxon>Embryophyta</taxon>
        <taxon>Tracheophyta</taxon>
        <taxon>Spermatophyta</taxon>
        <taxon>Magnoliopsida</taxon>
        <taxon>Liliopsida</taxon>
        <taxon>Poales</taxon>
        <taxon>Cyperaceae</taxon>
        <taxon>Cyperoideae</taxon>
        <taxon>Rhynchosporeae</taxon>
        <taxon>Rhynchospora</taxon>
    </lineage>
</organism>
<feature type="compositionally biased region" description="Polar residues" evidence="1">
    <location>
        <begin position="1720"/>
        <end position="1742"/>
    </location>
</feature>
<name>A0A9Q0CTH1_9POAL</name>
<protein>
    <recommendedName>
        <fullName evidence="3">FMP27/BLTP2/Hobbit GFWDK motif-containing RBG unit domain-containing protein</fullName>
    </recommendedName>
</protein>
<evidence type="ECO:0000256" key="2">
    <source>
        <dbReference type="SAM" id="Phobius"/>
    </source>
</evidence>
<feature type="compositionally biased region" description="Basic and acidic residues" evidence="1">
    <location>
        <begin position="437"/>
        <end position="452"/>
    </location>
</feature>
<evidence type="ECO:0000259" key="3">
    <source>
        <dbReference type="SMART" id="SM01214"/>
    </source>
</evidence>
<comment type="caution">
    <text evidence="4">The sequence shown here is derived from an EMBL/GenBank/DDBJ whole genome shotgun (WGS) entry which is preliminary data.</text>
</comment>
<feature type="region of interest" description="Disordered" evidence="1">
    <location>
        <begin position="112"/>
        <end position="133"/>
    </location>
</feature>
<feature type="compositionally biased region" description="Polar residues" evidence="1">
    <location>
        <begin position="2244"/>
        <end position="2262"/>
    </location>
</feature>
<keyword evidence="2" id="KW-1133">Transmembrane helix</keyword>